<accession>A0A5J5B655</accession>
<evidence type="ECO:0000313" key="1">
    <source>
        <dbReference type="EMBL" id="KAA8538735.1"/>
    </source>
</evidence>
<reference evidence="1 2" key="1">
    <citation type="submission" date="2019-09" db="EMBL/GenBank/DDBJ databases">
        <title>A chromosome-level genome assembly of the Chinese tupelo Nyssa sinensis.</title>
        <authorList>
            <person name="Yang X."/>
            <person name="Kang M."/>
            <person name="Yang Y."/>
            <person name="Xiong H."/>
            <person name="Wang M."/>
            <person name="Zhang Z."/>
            <person name="Wang Z."/>
            <person name="Wu H."/>
            <person name="Ma T."/>
            <person name="Liu J."/>
            <person name="Xi Z."/>
        </authorList>
    </citation>
    <scope>NUCLEOTIDE SEQUENCE [LARGE SCALE GENOMIC DNA]</scope>
    <source>
        <strain evidence="1">J267</strain>
        <tissue evidence="1">Leaf</tissue>
    </source>
</reference>
<dbReference type="EMBL" id="CM018038">
    <property type="protein sequence ID" value="KAA8538735.1"/>
    <property type="molecule type" value="Genomic_DNA"/>
</dbReference>
<dbReference type="Proteomes" id="UP000325577">
    <property type="component" value="Linkage Group LG15"/>
</dbReference>
<proteinExistence type="predicted"/>
<sequence>MDACHILFGRPWQFDRSVSHDGKKNTYSFMFTYHKITLTPKRDEVLKPTVRDRSFLLSRSQFIEAASNSGIMYILIAKESVEDGEIPEPVRKLIDEYDDVFLDKLAAKLPPLWDLQHQIDLAHVPNLKRVNDKVEDLIARIQEIHKSIEHNLDRFLVGEYNKLAARKNGHLEVLDKLIPMPIV</sequence>
<evidence type="ECO:0000313" key="2">
    <source>
        <dbReference type="Proteomes" id="UP000325577"/>
    </source>
</evidence>
<organism evidence="1 2">
    <name type="scientific">Nyssa sinensis</name>
    <dbReference type="NCBI Taxonomy" id="561372"/>
    <lineage>
        <taxon>Eukaryota</taxon>
        <taxon>Viridiplantae</taxon>
        <taxon>Streptophyta</taxon>
        <taxon>Embryophyta</taxon>
        <taxon>Tracheophyta</taxon>
        <taxon>Spermatophyta</taxon>
        <taxon>Magnoliopsida</taxon>
        <taxon>eudicotyledons</taxon>
        <taxon>Gunneridae</taxon>
        <taxon>Pentapetalae</taxon>
        <taxon>asterids</taxon>
        <taxon>Cornales</taxon>
        <taxon>Nyssaceae</taxon>
        <taxon>Nyssa</taxon>
    </lineage>
</organism>
<gene>
    <name evidence="1" type="ORF">F0562_028370</name>
</gene>
<dbReference type="PANTHER" id="PTHR35046">
    <property type="entry name" value="ZINC KNUCKLE (CCHC-TYPE) FAMILY PROTEIN"/>
    <property type="match status" value="1"/>
</dbReference>
<dbReference type="PANTHER" id="PTHR35046:SF18">
    <property type="entry name" value="RNA-DIRECTED DNA POLYMERASE"/>
    <property type="match status" value="1"/>
</dbReference>
<keyword evidence="2" id="KW-1185">Reference proteome</keyword>
<name>A0A5J5B655_9ASTE</name>
<protein>
    <submittedName>
        <fullName evidence="1">Uncharacterized protein</fullName>
    </submittedName>
</protein>
<dbReference type="OrthoDB" id="1934635at2759"/>
<dbReference type="AlphaFoldDB" id="A0A5J5B655"/>